<comment type="caution">
    <text evidence="2">The sequence shown here is derived from an EMBL/GenBank/DDBJ whole genome shotgun (WGS) entry which is preliminary data.</text>
</comment>
<dbReference type="EMBL" id="JBHRSD010000006">
    <property type="protein sequence ID" value="MFC3031584.1"/>
    <property type="molecule type" value="Genomic_DNA"/>
</dbReference>
<keyword evidence="1" id="KW-0732">Signal</keyword>
<keyword evidence="3" id="KW-1185">Reference proteome</keyword>
<sequence>MKLLGTFALLLCSAPLFALDDQAQSISCNKLTYQRDLLTVISDNQASHEFAQEQRRQQLDMLLQRHCVYTPESLLKINSEILVKSNVNLTIAGVVFQDAMQQTQWESYYQLPERCRSKSADPSEFVWCSQHRREQKLRFLKRQQLEQNSDGFVSLVAAYTQ</sequence>
<name>A0ABV7CG52_9GAMM</name>
<gene>
    <name evidence="2" type="ORF">ACFOEE_03480</name>
</gene>
<organism evidence="2 3">
    <name type="scientific">Pseudoalteromonas fenneropenaei</name>
    <dbReference type="NCBI Taxonomy" id="1737459"/>
    <lineage>
        <taxon>Bacteria</taxon>
        <taxon>Pseudomonadati</taxon>
        <taxon>Pseudomonadota</taxon>
        <taxon>Gammaproteobacteria</taxon>
        <taxon>Alteromonadales</taxon>
        <taxon>Pseudoalteromonadaceae</taxon>
        <taxon>Pseudoalteromonas</taxon>
    </lineage>
</organism>
<proteinExistence type="predicted"/>
<reference evidence="3" key="1">
    <citation type="journal article" date="2019" name="Int. J. Syst. Evol. Microbiol.">
        <title>The Global Catalogue of Microorganisms (GCM) 10K type strain sequencing project: providing services to taxonomists for standard genome sequencing and annotation.</title>
        <authorList>
            <consortium name="The Broad Institute Genomics Platform"/>
            <consortium name="The Broad Institute Genome Sequencing Center for Infectious Disease"/>
            <person name="Wu L."/>
            <person name="Ma J."/>
        </authorList>
    </citation>
    <scope>NUCLEOTIDE SEQUENCE [LARGE SCALE GENOMIC DNA]</scope>
    <source>
        <strain evidence="3">KCTC 42730</strain>
    </source>
</reference>
<evidence type="ECO:0000313" key="3">
    <source>
        <dbReference type="Proteomes" id="UP001595453"/>
    </source>
</evidence>
<evidence type="ECO:0000313" key="2">
    <source>
        <dbReference type="EMBL" id="MFC3031584.1"/>
    </source>
</evidence>
<feature type="chain" id="PRO_5046398242" description="DUF1311 domain-containing protein" evidence="1">
    <location>
        <begin position="19"/>
        <end position="161"/>
    </location>
</feature>
<dbReference type="RefSeq" id="WP_377120954.1">
    <property type="nucleotide sequence ID" value="NZ_JBHRSD010000006.1"/>
</dbReference>
<accession>A0ABV7CG52</accession>
<evidence type="ECO:0000256" key="1">
    <source>
        <dbReference type="SAM" id="SignalP"/>
    </source>
</evidence>
<feature type="signal peptide" evidence="1">
    <location>
        <begin position="1"/>
        <end position="18"/>
    </location>
</feature>
<dbReference type="Proteomes" id="UP001595453">
    <property type="component" value="Unassembled WGS sequence"/>
</dbReference>
<protein>
    <recommendedName>
        <fullName evidence="4">DUF1311 domain-containing protein</fullName>
    </recommendedName>
</protein>
<evidence type="ECO:0008006" key="4">
    <source>
        <dbReference type="Google" id="ProtNLM"/>
    </source>
</evidence>